<reference evidence="2 3" key="1">
    <citation type="submission" date="2022-10" db="EMBL/GenBank/DDBJ databases">
        <title>Paucibacter sp. hw1 Genome sequencing.</title>
        <authorList>
            <person name="Park S."/>
        </authorList>
    </citation>
    <scope>NUCLEOTIDE SEQUENCE [LARGE SCALE GENOMIC DNA]</scope>
    <source>
        <strain evidence="3">hw1</strain>
    </source>
</reference>
<name>A0ABT5KCV3_9BURK</name>
<protein>
    <submittedName>
        <fullName evidence="2">Uncharacterized protein</fullName>
    </submittedName>
</protein>
<proteinExistence type="predicted"/>
<feature type="transmembrane region" description="Helical" evidence="1">
    <location>
        <begin position="21"/>
        <end position="40"/>
    </location>
</feature>
<dbReference type="EMBL" id="JAQQXT010000003">
    <property type="protein sequence ID" value="MDC8771227.1"/>
    <property type="molecule type" value="Genomic_DNA"/>
</dbReference>
<evidence type="ECO:0000313" key="3">
    <source>
        <dbReference type="Proteomes" id="UP001221189"/>
    </source>
</evidence>
<keyword evidence="1" id="KW-0812">Transmembrane</keyword>
<evidence type="ECO:0000313" key="2">
    <source>
        <dbReference type="EMBL" id="MDC8771227.1"/>
    </source>
</evidence>
<organism evidence="2 3">
    <name type="scientific">Roseateles albus</name>
    <dbReference type="NCBI Taxonomy" id="2987525"/>
    <lineage>
        <taxon>Bacteria</taxon>
        <taxon>Pseudomonadati</taxon>
        <taxon>Pseudomonadota</taxon>
        <taxon>Betaproteobacteria</taxon>
        <taxon>Burkholderiales</taxon>
        <taxon>Sphaerotilaceae</taxon>
        <taxon>Roseateles</taxon>
    </lineage>
</organism>
<dbReference type="Proteomes" id="UP001221189">
    <property type="component" value="Unassembled WGS sequence"/>
</dbReference>
<gene>
    <name evidence="2" type="ORF">PRZ03_06560</name>
</gene>
<sequence length="86" mass="9370">MAEEAGGRRVSAKALLWIERLVWIFIYGGLLVFVVGLALWQFGPHSVGGKGDGMTDAEVLAYLLLGKGALAVLAGVLMIWLRSRWK</sequence>
<evidence type="ECO:0000256" key="1">
    <source>
        <dbReference type="SAM" id="Phobius"/>
    </source>
</evidence>
<keyword evidence="1" id="KW-1133">Transmembrane helix</keyword>
<keyword evidence="1" id="KW-0472">Membrane</keyword>
<accession>A0ABT5KCV3</accession>
<dbReference type="RefSeq" id="WP_263533155.1">
    <property type="nucleotide sequence ID" value="NZ_JAQQXT010000003.1"/>
</dbReference>
<comment type="caution">
    <text evidence="2">The sequence shown here is derived from an EMBL/GenBank/DDBJ whole genome shotgun (WGS) entry which is preliminary data.</text>
</comment>
<feature type="transmembrane region" description="Helical" evidence="1">
    <location>
        <begin position="60"/>
        <end position="81"/>
    </location>
</feature>
<keyword evidence="3" id="KW-1185">Reference proteome</keyword>